<dbReference type="AlphaFoldDB" id="A0A4U3L0T3"/>
<dbReference type="InterPro" id="IPR019861">
    <property type="entry name" value="PorP/SprF_Bacteroidetes"/>
</dbReference>
<reference evidence="2 3" key="1">
    <citation type="submission" date="2019-05" db="EMBL/GenBank/DDBJ databases">
        <title>Panacibacter sp. strain 17mud1-8 Genome sequencing and assembly.</title>
        <authorList>
            <person name="Chhetri G."/>
        </authorList>
    </citation>
    <scope>NUCLEOTIDE SEQUENCE [LARGE SCALE GENOMIC DNA]</scope>
    <source>
        <strain evidence="2 3">17mud1-8</strain>
    </source>
</reference>
<protein>
    <submittedName>
        <fullName evidence="2">Type IX secretion system membrane protein PorP/SprF</fullName>
    </submittedName>
</protein>
<feature type="signal peptide" evidence="1">
    <location>
        <begin position="1"/>
        <end position="21"/>
    </location>
</feature>
<sequence length="336" mass="37189">MKKFFTLTAMLCLTAMLQSNAQDVHFSQFFEAPLVRNPSLAGIFDGDVRVQGVYRSQWGSVTVPFVTQSINAEYKMPVGQSNDFVTLGMQILHDKAGTTALTTTNVYPALNYHKALSADKSTYLSMGFMGGLVQRSFDRSKVTTNHTYDNGVDGEGNLNPRYGYLDGSAGMSFNSTIGYDEKTTYFVGLAYHHFNQPKASFYSNPAVAIKPKWVASGGIKFPVDETSYFTLEADYTSQNTASEIVAGGMYSRKIGDDYDNPLYTIHFGGYMRLNDAFIPVVKLDYHPFSVAISYDINVSTLKTVSQYRGGVELSIAYVGFLDRDNSSKNAVMCPHF</sequence>
<dbReference type="OrthoDB" id="1186563at2"/>
<keyword evidence="1" id="KW-0732">Signal</keyword>
<accession>A0A4U3L0T3</accession>
<dbReference type="Pfam" id="PF11751">
    <property type="entry name" value="PorP_SprF"/>
    <property type="match status" value="1"/>
</dbReference>
<proteinExistence type="predicted"/>
<comment type="caution">
    <text evidence="2">The sequence shown here is derived from an EMBL/GenBank/DDBJ whole genome shotgun (WGS) entry which is preliminary data.</text>
</comment>
<keyword evidence="3" id="KW-1185">Reference proteome</keyword>
<feature type="chain" id="PRO_5020342398" evidence="1">
    <location>
        <begin position="22"/>
        <end position="336"/>
    </location>
</feature>
<dbReference type="RefSeq" id="WP_137262374.1">
    <property type="nucleotide sequence ID" value="NZ_SZQL01000010.1"/>
</dbReference>
<gene>
    <name evidence="2" type="ORF">FC093_13760</name>
</gene>
<organism evidence="2 3">
    <name type="scientific">Ilyomonas limi</name>
    <dbReference type="NCBI Taxonomy" id="2575867"/>
    <lineage>
        <taxon>Bacteria</taxon>
        <taxon>Pseudomonadati</taxon>
        <taxon>Bacteroidota</taxon>
        <taxon>Chitinophagia</taxon>
        <taxon>Chitinophagales</taxon>
        <taxon>Chitinophagaceae</taxon>
        <taxon>Ilyomonas</taxon>
    </lineage>
</organism>
<dbReference type="NCBIfam" id="TIGR03519">
    <property type="entry name" value="T9SS_PorP_fam"/>
    <property type="match status" value="1"/>
</dbReference>
<evidence type="ECO:0000313" key="3">
    <source>
        <dbReference type="Proteomes" id="UP000305848"/>
    </source>
</evidence>
<evidence type="ECO:0000256" key="1">
    <source>
        <dbReference type="SAM" id="SignalP"/>
    </source>
</evidence>
<dbReference type="Proteomes" id="UP000305848">
    <property type="component" value="Unassembled WGS sequence"/>
</dbReference>
<evidence type="ECO:0000313" key="2">
    <source>
        <dbReference type="EMBL" id="TKK67809.1"/>
    </source>
</evidence>
<dbReference type="EMBL" id="SZQL01000010">
    <property type="protein sequence ID" value="TKK67809.1"/>
    <property type="molecule type" value="Genomic_DNA"/>
</dbReference>
<name>A0A4U3L0T3_9BACT</name>